<protein>
    <submittedName>
        <fullName evidence="2">Uncharacterized protein</fullName>
    </submittedName>
</protein>
<accession>A0A915KE52</accession>
<dbReference type="WBParaSite" id="nRc.2.0.1.t36987-RA">
    <property type="protein sequence ID" value="nRc.2.0.1.t36987-RA"/>
    <property type="gene ID" value="nRc.2.0.1.g36987"/>
</dbReference>
<reference evidence="2" key="1">
    <citation type="submission" date="2022-11" db="UniProtKB">
        <authorList>
            <consortium name="WormBaseParasite"/>
        </authorList>
    </citation>
    <scope>IDENTIFICATION</scope>
</reference>
<dbReference type="Proteomes" id="UP000887565">
    <property type="component" value="Unplaced"/>
</dbReference>
<name>A0A915KE52_ROMCU</name>
<organism evidence="1 2">
    <name type="scientific">Romanomermis culicivorax</name>
    <name type="common">Nematode worm</name>
    <dbReference type="NCBI Taxonomy" id="13658"/>
    <lineage>
        <taxon>Eukaryota</taxon>
        <taxon>Metazoa</taxon>
        <taxon>Ecdysozoa</taxon>
        <taxon>Nematoda</taxon>
        <taxon>Enoplea</taxon>
        <taxon>Dorylaimia</taxon>
        <taxon>Mermithida</taxon>
        <taxon>Mermithoidea</taxon>
        <taxon>Mermithidae</taxon>
        <taxon>Romanomermis</taxon>
    </lineage>
</organism>
<dbReference type="AlphaFoldDB" id="A0A915KE52"/>
<sequence length="69" mass="7747">MKSRGENRFLQFNTTVLTSPHFDTLSIKSLRPVDKSMIALLTALELRSCFKSSSFTSVQPKERTANLIG</sequence>
<keyword evidence="1" id="KW-1185">Reference proteome</keyword>
<proteinExistence type="predicted"/>
<evidence type="ECO:0000313" key="2">
    <source>
        <dbReference type="WBParaSite" id="nRc.2.0.1.t36987-RA"/>
    </source>
</evidence>
<evidence type="ECO:0000313" key="1">
    <source>
        <dbReference type="Proteomes" id="UP000887565"/>
    </source>
</evidence>